<accession>A0AA38HYQ8</accession>
<dbReference type="InterPro" id="IPR036865">
    <property type="entry name" value="CRAL-TRIO_dom_sf"/>
</dbReference>
<dbReference type="PANTHER" id="PTHR10174:SF222">
    <property type="entry name" value="GH10083P-RELATED"/>
    <property type="match status" value="1"/>
</dbReference>
<evidence type="ECO:0000313" key="3">
    <source>
        <dbReference type="Proteomes" id="UP001168821"/>
    </source>
</evidence>
<dbReference type="SUPFAM" id="SSF46938">
    <property type="entry name" value="CRAL/TRIO N-terminal domain"/>
    <property type="match status" value="1"/>
</dbReference>
<gene>
    <name evidence="2" type="ORF">Zmor_024547</name>
</gene>
<evidence type="ECO:0000313" key="2">
    <source>
        <dbReference type="EMBL" id="KAJ3646993.1"/>
    </source>
</evidence>
<dbReference type="GO" id="GO:1902936">
    <property type="term" value="F:phosphatidylinositol bisphosphate binding"/>
    <property type="evidence" value="ECO:0007669"/>
    <property type="project" value="TreeGrafter"/>
</dbReference>
<dbReference type="InterPro" id="IPR036273">
    <property type="entry name" value="CRAL/TRIO_N_dom_sf"/>
</dbReference>
<dbReference type="SUPFAM" id="SSF52087">
    <property type="entry name" value="CRAL/TRIO domain"/>
    <property type="match status" value="1"/>
</dbReference>
<dbReference type="CDD" id="cd00170">
    <property type="entry name" value="SEC14"/>
    <property type="match status" value="1"/>
</dbReference>
<comment type="caution">
    <text evidence="2">The sequence shown here is derived from an EMBL/GenBank/DDBJ whole genome shotgun (WGS) entry which is preliminary data.</text>
</comment>
<reference evidence="2" key="1">
    <citation type="journal article" date="2023" name="G3 (Bethesda)">
        <title>Whole genome assemblies of Zophobas morio and Tenebrio molitor.</title>
        <authorList>
            <person name="Kaur S."/>
            <person name="Stinson S.A."/>
            <person name="diCenzo G.C."/>
        </authorList>
    </citation>
    <scope>NUCLEOTIDE SEQUENCE</scope>
    <source>
        <strain evidence="2">QUZm001</strain>
    </source>
</reference>
<dbReference type="PROSITE" id="PS50191">
    <property type="entry name" value="CRAL_TRIO"/>
    <property type="match status" value="1"/>
</dbReference>
<keyword evidence="3" id="KW-1185">Reference proteome</keyword>
<organism evidence="2 3">
    <name type="scientific">Zophobas morio</name>
    <dbReference type="NCBI Taxonomy" id="2755281"/>
    <lineage>
        <taxon>Eukaryota</taxon>
        <taxon>Metazoa</taxon>
        <taxon>Ecdysozoa</taxon>
        <taxon>Arthropoda</taxon>
        <taxon>Hexapoda</taxon>
        <taxon>Insecta</taxon>
        <taxon>Pterygota</taxon>
        <taxon>Neoptera</taxon>
        <taxon>Endopterygota</taxon>
        <taxon>Coleoptera</taxon>
        <taxon>Polyphaga</taxon>
        <taxon>Cucujiformia</taxon>
        <taxon>Tenebrionidae</taxon>
        <taxon>Zophobas</taxon>
    </lineage>
</organism>
<evidence type="ECO:0000259" key="1">
    <source>
        <dbReference type="PROSITE" id="PS50191"/>
    </source>
</evidence>
<name>A0AA38HYQ8_9CUCU</name>
<dbReference type="EMBL" id="JALNTZ010000007">
    <property type="protein sequence ID" value="KAJ3646993.1"/>
    <property type="molecule type" value="Genomic_DNA"/>
</dbReference>
<dbReference type="InterPro" id="IPR001251">
    <property type="entry name" value="CRAL-TRIO_dom"/>
</dbReference>
<dbReference type="Gene3D" id="3.40.525.10">
    <property type="entry name" value="CRAL-TRIO lipid binding domain"/>
    <property type="match status" value="1"/>
</dbReference>
<dbReference type="PANTHER" id="PTHR10174">
    <property type="entry name" value="ALPHA-TOCOPHEROL TRANSFER PROTEIN-RELATED"/>
    <property type="match status" value="1"/>
</dbReference>
<dbReference type="GO" id="GO:0016020">
    <property type="term" value="C:membrane"/>
    <property type="evidence" value="ECO:0007669"/>
    <property type="project" value="TreeGrafter"/>
</dbReference>
<proteinExistence type="predicted"/>
<feature type="domain" description="CRAL-TRIO" evidence="1">
    <location>
        <begin position="155"/>
        <end position="251"/>
    </location>
</feature>
<dbReference type="PRINTS" id="PR00180">
    <property type="entry name" value="CRETINALDHBP"/>
</dbReference>
<protein>
    <recommendedName>
        <fullName evidence="1">CRAL-TRIO domain-containing protein</fullName>
    </recommendedName>
</protein>
<dbReference type="AlphaFoldDB" id="A0AA38HYQ8"/>
<dbReference type="Pfam" id="PF00650">
    <property type="entry name" value="CRAL_TRIO"/>
    <property type="match status" value="1"/>
</dbReference>
<dbReference type="Proteomes" id="UP001168821">
    <property type="component" value="Unassembled WGS sequence"/>
</dbReference>
<sequence>MTSQDQQRIFDKAARQFNSNIKALDEDVLRLEKWLKTQPHLPNLLDQNCLRNFLILNKCSIEIAKQKVDNYYSIRPKIPEIAYAMNPKLPFHKEFNSVVYLVNHPQLTDDLYKLTFFKIKGESLPDSYEPIDFVKKFSSIQEMRLRDDVMCGDVVVADFRGLPLNIALKITPMLVYKSVILYERTVSARLKAVHAVNLAPPLMNIIRALKSVIKPKLFERLHVHSELDDLKKFIRPDLLPVDFGGEGLSLQELEDALEEKYRKNQDLFDRLDKIKIDETLRPTKLENSDVLGYYGSFKKIEID</sequence>